<dbReference type="Gene3D" id="1.10.3730.10">
    <property type="entry name" value="ProC C-terminal domain-like"/>
    <property type="match status" value="1"/>
</dbReference>
<dbReference type="InterPro" id="IPR008927">
    <property type="entry name" value="6-PGluconate_DH-like_C_sf"/>
</dbReference>
<dbReference type="PIRSF" id="PIRSF000193">
    <property type="entry name" value="Pyrrol-5-carb_rd"/>
    <property type="match status" value="1"/>
</dbReference>
<dbReference type="InterPro" id="IPR028939">
    <property type="entry name" value="P5C_Rdtase_cat_N"/>
</dbReference>
<comment type="catalytic activity">
    <reaction evidence="6 7">
        <text>L-proline + NADP(+) = (S)-1-pyrroline-5-carboxylate + NADPH + 2 H(+)</text>
        <dbReference type="Rhea" id="RHEA:14109"/>
        <dbReference type="ChEBI" id="CHEBI:15378"/>
        <dbReference type="ChEBI" id="CHEBI:17388"/>
        <dbReference type="ChEBI" id="CHEBI:57783"/>
        <dbReference type="ChEBI" id="CHEBI:58349"/>
        <dbReference type="ChEBI" id="CHEBI:60039"/>
        <dbReference type="EC" id="1.5.1.2"/>
    </reaction>
</comment>
<accession>A0A483BEW0</accession>
<evidence type="ECO:0000256" key="1">
    <source>
        <dbReference type="ARBA" id="ARBA00005525"/>
    </source>
</evidence>
<evidence type="ECO:0000256" key="4">
    <source>
        <dbReference type="ARBA" id="ARBA00023002"/>
    </source>
</evidence>
<dbReference type="PROSITE" id="PS00521">
    <property type="entry name" value="P5CR"/>
    <property type="match status" value="1"/>
</dbReference>
<dbReference type="EMBL" id="MLOK01000036">
    <property type="protein sequence ID" value="OIM21447.1"/>
    <property type="molecule type" value="Genomic_DNA"/>
</dbReference>
<comment type="function">
    <text evidence="5 6">Catalyzes the reduction of 1-pyrroline-5-carboxylate (PCA) to L-proline.</text>
</comment>
<comment type="catalytic activity">
    <reaction evidence="6">
        <text>L-proline + NAD(+) = (S)-1-pyrroline-5-carboxylate + NADH + 2 H(+)</text>
        <dbReference type="Rhea" id="RHEA:14105"/>
        <dbReference type="ChEBI" id="CHEBI:15378"/>
        <dbReference type="ChEBI" id="CHEBI:17388"/>
        <dbReference type="ChEBI" id="CHEBI:57540"/>
        <dbReference type="ChEBI" id="CHEBI:57945"/>
        <dbReference type="ChEBI" id="CHEBI:60039"/>
        <dbReference type="EC" id="1.5.1.2"/>
    </reaction>
</comment>
<keyword evidence="6" id="KW-0963">Cytoplasm</keyword>
<dbReference type="PANTHER" id="PTHR11645">
    <property type="entry name" value="PYRROLINE-5-CARBOXYLATE REDUCTASE"/>
    <property type="match status" value="1"/>
</dbReference>
<dbReference type="GO" id="GO:0055129">
    <property type="term" value="P:L-proline biosynthetic process"/>
    <property type="evidence" value="ECO:0007669"/>
    <property type="project" value="UniProtKB-UniRule"/>
</dbReference>
<comment type="caution">
    <text evidence="8">The sequence shown here is derived from an EMBL/GenBank/DDBJ whole genome shotgun (WGS) entry which is preliminary data.</text>
</comment>
<dbReference type="NCBIfam" id="TIGR00112">
    <property type="entry name" value="proC"/>
    <property type="match status" value="1"/>
</dbReference>
<evidence type="ECO:0000256" key="6">
    <source>
        <dbReference type="HAMAP-Rule" id="MF_01925"/>
    </source>
</evidence>
<comment type="pathway">
    <text evidence="6 7">Amino-acid biosynthesis; L-proline biosynthesis; L-proline from L-glutamate 5-semialdehyde: step 1/1.</text>
</comment>
<dbReference type="RefSeq" id="WP_071419167.1">
    <property type="nucleotide sequence ID" value="NZ_MLKQ01000143.1"/>
</dbReference>
<comment type="subcellular location">
    <subcellularLocation>
        <location evidence="6">Cytoplasm</location>
    </subcellularLocation>
</comment>
<name>A0A483BEW0_OENOE</name>
<dbReference type="Pfam" id="PF14748">
    <property type="entry name" value="P5CR_dimer"/>
    <property type="match status" value="1"/>
</dbReference>
<evidence type="ECO:0000313" key="9">
    <source>
        <dbReference type="Proteomes" id="UP000181728"/>
    </source>
</evidence>
<dbReference type="GO" id="GO:0004735">
    <property type="term" value="F:pyrroline-5-carboxylate reductase activity"/>
    <property type="evidence" value="ECO:0007669"/>
    <property type="project" value="UniProtKB-UniRule"/>
</dbReference>
<protein>
    <recommendedName>
        <fullName evidence="6 7">Pyrroline-5-carboxylate reductase</fullName>
        <shortName evidence="6">P5C reductase</shortName>
        <shortName evidence="6">P5CR</shortName>
        <ecNumber evidence="6 7">1.5.1.2</ecNumber>
    </recommendedName>
    <alternativeName>
        <fullName evidence="6">PCA reductase</fullName>
    </alternativeName>
</protein>
<gene>
    <name evidence="6" type="primary">proC</name>
    <name evidence="8" type="ORF">ATX59_04570</name>
</gene>
<dbReference type="InterPro" id="IPR053790">
    <property type="entry name" value="P5CR-like_CS"/>
</dbReference>
<evidence type="ECO:0000313" key="8">
    <source>
        <dbReference type="EMBL" id="OIM21447.1"/>
    </source>
</evidence>
<dbReference type="InterPro" id="IPR000304">
    <property type="entry name" value="Pyrroline-COOH_reductase"/>
</dbReference>
<reference evidence="8 9" key="1">
    <citation type="journal article" date="2016" name="BMC Genomics">
        <title>Consensus pan-genome assembly of the specialised wine bacterium Oenococcus oeni.</title>
        <authorList>
            <person name="Sternes P.R."/>
            <person name="Borneman A.R."/>
        </authorList>
    </citation>
    <scope>NUCLEOTIDE SEQUENCE [LARGE SCALE GENOMIC DNA]</scope>
    <source>
        <strain evidence="8 9">AWRIB661</strain>
    </source>
</reference>
<evidence type="ECO:0000256" key="5">
    <source>
        <dbReference type="ARBA" id="ARBA00058118"/>
    </source>
</evidence>
<dbReference type="Pfam" id="PF03807">
    <property type="entry name" value="F420_oxidored"/>
    <property type="match status" value="1"/>
</dbReference>
<organism evidence="8 9">
    <name type="scientific">Oenococcus oeni</name>
    <name type="common">Leuconostoc oenos</name>
    <dbReference type="NCBI Taxonomy" id="1247"/>
    <lineage>
        <taxon>Bacteria</taxon>
        <taxon>Bacillati</taxon>
        <taxon>Bacillota</taxon>
        <taxon>Bacilli</taxon>
        <taxon>Lactobacillales</taxon>
        <taxon>Lactobacillaceae</taxon>
        <taxon>Oenococcus</taxon>
    </lineage>
</organism>
<dbReference type="GO" id="GO:0005737">
    <property type="term" value="C:cytoplasm"/>
    <property type="evidence" value="ECO:0007669"/>
    <property type="project" value="UniProtKB-SubCell"/>
</dbReference>
<dbReference type="Gene3D" id="3.40.50.720">
    <property type="entry name" value="NAD(P)-binding Rossmann-like Domain"/>
    <property type="match status" value="1"/>
</dbReference>
<evidence type="ECO:0000256" key="7">
    <source>
        <dbReference type="RuleBase" id="RU003903"/>
    </source>
</evidence>
<dbReference type="AlphaFoldDB" id="A0A483BEW0"/>
<dbReference type="InterPro" id="IPR029036">
    <property type="entry name" value="P5CR_dimer"/>
</dbReference>
<keyword evidence="4 6" id="KW-0560">Oxidoreductase</keyword>
<evidence type="ECO:0000256" key="2">
    <source>
        <dbReference type="ARBA" id="ARBA00022650"/>
    </source>
</evidence>
<sequence>MKYGFLGAGNLSSAIIMGLLKAGFRSEDIFVSSPHSAALLSKRLAINNVDEDRLLADCDLIVLAFLPEQLDSIVQQVGSEKFANKLIVSVLGSTSLKELTEFLPTAKIVRVLPNVNAEFNNSLTSVAFGQNLSNEDLKLTKNFLQAFGTVIELAERDFPAFSAIAGSGPAFVALFIKALQEAGIKQGIDSKESLQIALHTIKGSTENILQSGKTADQLVKKVASPGGSTADGVESLEEDHFIETVNNAILATINHGRKKFR</sequence>
<dbReference type="SUPFAM" id="SSF48179">
    <property type="entry name" value="6-phosphogluconate dehydrogenase C-terminal domain-like"/>
    <property type="match status" value="1"/>
</dbReference>
<keyword evidence="3 6" id="KW-0521">NADP</keyword>
<dbReference type="FunFam" id="1.10.3730.10:FF:000001">
    <property type="entry name" value="Pyrroline-5-carboxylate reductase"/>
    <property type="match status" value="1"/>
</dbReference>
<dbReference type="SUPFAM" id="SSF51735">
    <property type="entry name" value="NAD(P)-binding Rossmann-fold domains"/>
    <property type="match status" value="1"/>
</dbReference>
<dbReference type="PANTHER" id="PTHR11645:SF0">
    <property type="entry name" value="PYRROLINE-5-CARBOXYLATE REDUCTASE 3"/>
    <property type="match status" value="1"/>
</dbReference>
<dbReference type="UniPathway" id="UPA00098">
    <property type="reaction ID" value="UER00361"/>
</dbReference>
<proteinExistence type="inferred from homology"/>
<comment type="similarity">
    <text evidence="1 6 7">Belongs to the pyrroline-5-carboxylate reductase family.</text>
</comment>
<keyword evidence="6 7" id="KW-0028">Amino-acid biosynthesis</keyword>
<dbReference type="EC" id="1.5.1.2" evidence="6 7"/>
<dbReference type="HAMAP" id="MF_01925">
    <property type="entry name" value="P5C_reductase"/>
    <property type="match status" value="1"/>
</dbReference>
<dbReference type="Proteomes" id="UP000181728">
    <property type="component" value="Unassembled WGS sequence"/>
</dbReference>
<evidence type="ECO:0000256" key="3">
    <source>
        <dbReference type="ARBA" id="ARBA00022857"/>
    </source>
</evidence>
<keyword evidence="2 6" id="KW-0641">Proline biosynthesis</keyword>
<dbReference type="InterPro" id="IPR036291">
    <property type="entry name" value="NAD(P)-bd_dom_sf"/>
</dbReference>